<evidence type="ECO:0008006" key="3">
    <source>
        <dbReference type="Google" id="ProtNLM"/>
    </source>
</evidence>
<organism evidence="1 2">
    <name type="scientific">Azospirillum endophyticum</name>
    <dbReference type="NCBI Taxonomy" id="2800326"/>
    <lineage>
        <taxon>Bacteria</taxon>
        <taxon>Pseudomonadati</taxon>
        <taxon>Pseudomonadota</taxon>
        <taxon>Alphaproteobacteria</taxon>
        <taxon>Rhodospirillales</taxon>
        <taxon>Azospirillaceae</taxon>
        <taxon>Azospirillum</taxon>
    </lineage>
</organism>
<name>A0ABS1EZR4_9PROT</name>
<sequence>MDRIYGDIGVNGQNIGRFYENPEKLITTGTYQGVLRYRSDKNFVQSSCGEIARDGDFLLEIAGVKRADGKPRTAILLHPGFLPSHSEGCILMGPRKRGADAKPLPLDADSPLVKLRRAFYGTDNPIACPDRGITIIVSGG</sequence>
<protein>
    <recommendedName>
        <fullName evidence="3">DUF5675 domain-containing protein</fullName>
    </recommendedName>
</protein>
<comment type="caution">
    <text evidence="1">The sequence shown here is derived from an EMBL/GenBank/DDBJ whole genome shotgun (WGS) entry which is preliminary data.</text>
</comment>
<dbReference type="Proteomes" id="UP000652760">
    <property type="component" value="Unassembled WGS sequence"/>
</dbReference>
<accession>A0ABS1EZR4</accession>
<evidence type="ECO:0000313" key="2">
    <source>
        <dbReference type="Proteomes" id="UP000652760"/>
    </source>
</evidence>
<reference evidence="2" key="1">
    <citation type="submission" date="2021-01" db="EMBL/GenBank/DDBJ databases">
        <title>Genome public.</title>
        <authorList>
            <person name="Liu C."/>
            <person name="Sun Q."/>
        </authorList>
    </citation>
    <scope>NUCLEOTIDE SEQUENCE [LARGE SCALE GENOMIC DNA]</scope>
    <source>
        <strain evidence="2">YIM B02556</strain>
    </source>
</reference>
<evidence type="ECO:0000313" key="1">
    <source>
        <dbReference type="EMBL" id="MBK1836654.1"/>
    </source>
</evidence>
<dbReference type="EMBL" id="JAENHM010000016">
    <property type="protein sequence ID" value="MBK1836654.1"/>
    <property type="molecule type" value="Genomic_DNA"/>
</dbReference>
<gene>
    <name evidence="1" type="ORF">JHL17_04445</name>
</gene>
<dbReference type="RefSeq" id="WP_200190851.1">
    <property type="nucleotide sequence ID" value="NZ_JAENHM010000016.1"/>
</dbReference>
<keyword evidence="2" id="KW-1185">Reference proteome</keyword>
<proteinExistence type="predicted"/>